<dbReference type="AlphaFoldDB" id="A0AAE0HIB7"/>
<evidence type="ECO:0000313" key="3">
    <source>
        <dbReference type="Proteomes" id="UP001278766"/>
    </source>
</evidence>
<reference evidence="2" key="2">
    <citation type="submission" date="2023-06" db="EMBL/GenBank/DDBJ databases">
        <authorList>
            <consortium name="Lawrence Berkeley National Laboratory"/>
            <person name="Haridas S."/>
            <person name="Hensen N."/>
            <person name="Bonometti L."/>
            <person name="Westerberg I."/>
            <person name="Brannstrom I.O."/>
            <person name="Guillou S."/>
            <person name="Cros-Aarteil S."/>
            <person name="Calhoun S."/>
            <person name="Kuo A."/>
            <person name="Mondo S."/>
            <person name="Pangilinan J."/>
            <person name="Riley R."/>
            <person name="Labutti K."/>
            <person name="Andreopoulos B."/>
            <person name="Lipzen A."/>
            <person name="Chen C."/>
            <person name="Yanf M."/>
            <person name="Daum C."/>
            <person name="Ng V."/>
            <person name="Clum A."/>
            <person name="Steindorff A."/>
            <person name="Ohm R."/>
            <person name="Martin F."/>
            <person name="Silar P."/>
            <person name="Natvig D."/>
            <person name="Lalanne C."/>
            <person name="Gautier V."/>
            <person name="Ament-Velasquez S.L."/>
            <person name="Kruys A."/>
            <person name="Hutchinson M.I."/>
            <person name="Powell A.J."/>
            <person name="Barry K."/>
            <person name="Miller A.N."/>
            <person name="Grigoriev I.V."/>
            <person name="Debuchy R."/>
            <person name="Gladieux P."/>
            <person name="Thoren M.H."/>
            <person name="Johannesson H."/>
        </authorList>
    </citation>
    <scope>NUCLEOTIDE SEQUENCE</scope>
    <source>
        <strain evidence="2">CBS 168.71</strain>
    </source>
</reference>
<name>A0AAE0HIB7_9PEZI</name>
<feature type="region of interest" description="Disordered" evidence="1">
    <location>
        <begin position="97"/>
        <end position="162"/>
    </location>
</feature>
<evidence type="ECO:0000313" key="2">
    <source>
        <dbReference type="EMBL" id="KAK3297082.1"/>
    </source>
</evidence>
<feature type="compositionally biased region" description="Polar residues" evidence="1">
    <location>
        <begin position="114"/>
        <end position="128"/>
    </location>
</feature>
<comment type="caution">
    <text evidence="2">The sequence shown here is derived from an EMBL/GenBank/DDBJ whole genome shotgun (WGS) entry which is preliminary data.</text>
</comment>
<dbReference type="Proteomes" id="UP001278766">
    <property type="component" value="Unassembled WGS sequence"/>
</dbReference>
<keyword evidence="3" id="KW-1185">Reference proteome</keyword>
<dbReference type="EMBL" id="JAUEPN010000003">
    <property type="protein sequence ID" value="KAK3297082.1"/>
    <property type="molecule type" value="Genomic_DNA"/>
</dbReference>
<protein>
    <submittedName>
        <fullName evidence="2">Uncharacterized protein</fullName>
    </submittedName>
</protein>
<organism evidence="2 3">
    <name type="scientific">Chaetomium fimeti</name>
    <dbReference type="NCBI Taxonomy" id="1854472"/>
    <lineage>
        <taxon>Eukaryota</taxon>
        <taxon>Fungi</taxon>
        <taxon>Dikarya</taxon>
        <taxon>Ascomycota</taxon>
        <taxon>Pezizomycotina</taxon>
        <taxon>Sordariomycetes</taxon>
        <taxon>Sordariomycetidae</taxon>
        <taxon>Sordariales</taxon>
        <taxon>Chaetomiaceae</taxon>
        <taxon>Chaetomium</taxon>
    </lineage>
</organism>
<dbReference type="RefSeq" id="XP_062660596.1">
    <property type="nucleotide sequence ID" value="XM_062797890.1"/>
</dbReference>
<sequence>MAFPDKLIHTEDECTADALQPQNHPSAAATLRQLSRAAGSALRGGGTSPTYLARQDLRPAAHRAGIPLAARPASADTFAAADTFADISTYIHTQVHTQDTCPTRPNVASRHHAGSSSYSVQHSTAQHSTAEHRDAQGRSSALKTEKKDPVRRQSAVRRAGRNESAGGREGVVCFLLLLFGGPAERERKGPSRVLRVGRDAAAAAAAAVATVATTGGGRGGEEDYTYTASRAAWADLSPAGCVRWLEILRFGVPPRPPVPGCIAIFDVAVGADLGGGGVWLWLAGRPAVVVLSQGDRGC</sequence>
<proteinExistence type="predicted"/>
<accession>A0AAE0HIB7</accession>
<dbReference type="GeneID" id="87834838"/>
<evidence type="ECO:0000256" key="1">
    <source>
        <dbReference type="SAM" id="MobiDB-lite"/>
    </source>
</evidence>
<gene>
    <name evidence="2" type="ORF">B0H64DRAFT_117628</name>
</gene>
<reference evidence="2" key="1">
    <citation type="journal article" date="2023" name="Mol. Phylogenet. Evol.">
        <title>Genome-scale phylogeny and comparative genomics of the fungal order Sordariales.</title>
        <authorList>
            <person name="Hensen N."/>
            <person name="Bonometti L."/>
            <person name="Westerberg I."/>
            <person name="Brannstrom I.O."/>
            <person name="Guillou S."/>
            <person name="Cros-Aarteil S."/>
            <person name="Calhoun S."/>
            <person name="Haridas S."/>
            <person name="Kuo A."/>
            <person name="Mondo S."/>
            <person name="Pangilinan J."/>
            <person name="Riley R."/>
            <person name="LaButti K."/>
            <person name="Andreopoulos B."/>
            <person name="Lipzen A."/>
            <person name="Chen C."/>
            <person name="Yan M."/>
            <person name="Daum C."/>
            <person name="Ng V."/>
            <person name="Clum A."/>
            <person name="Steindorff A."/>
            <person name="Ohm R.A."/>
            <person name="Martin F."/>
            <person name="Silar P."/>
            <person name="Natvig D.O."/>
            <person name="Lalanne C."/>
            <person name="Gautier V."/>
            <person name="Ament-Velasquez S.L."/>
            <person name="Kruys A."/>
            <person name="Hutchinson M.I."/>
            <person name="Powell A.J."/>
            <person name="Barry K."/>
            <person name="Miller A.N."/>
            <person name="Grigoriev I.V."/>
            <person name="Debuchy R."/>
            <person name="Gladieux P."/>
            <person name="Hiltunen Thoren M."/>
            <person name="Johannesson H."/>
        </authorList>
    </citation>
    <scope>NUCLEOTIDE SEQUENCE</scope>
    <source>
        <strain evidence="2">CBS 168.71</strain>
    </source>
</reference>